<gene>
    <name evidence="2" type="ORF">SAMN06296036_11613</name>
</gene>
<evidence type="ECO:0000259" key="1">
    <source>
        <dbReference type="Pfam" id="PF09423"/>
    </source>
</evidence>
<dbReference type="AlphaFoldDB" id="A0A1Y6CAM1"/>
<dbReference type="Pfam" id="PF09423">
    <property type="entry name" value="PhoD"/>
    <property type="match status" value="1"/>
</dbReference>
<dbReference type="PANTHER" id="PTHR33987">
    <property type="entry name" value="CALCINEURIN-LIKE METALLO-PHOSPHOESTERASE SUPERFAMILY PROTEIN"/>
    <property type="match status" value="1"/>
</dbReference>
<dbReference type="InterPro" id="IPR038607">
    <property type="entry name" value="PhoD-like_sf"/>
</dbReference>
<dbReference type="EMBL" id="FWZT01000016">
    <property type="protein sequence ID" value="SMF51756.1"/>
    <property type="molecule type" value="Genomic_DNA"/>
</dbReference>
<sequence length="361" mass="40922">MRDWKTPALCQKLFAGFTIVGLGTSVLADDVKEKANQLAALQNRDYHISVGSCAQESRDQPIWDQIAADQPDLFLFIGDNVYADTYDPAVMRKKYQALAKKKNFAKFRSDVPIMATWDDHDYGLNDAGSDYGMKEVSQQIFAEFWYPEESFLDKQKGIYHSKIFKWGRFDVQVLMLDTRYHRSPLKRSGNRYVPNHDAGATILGKAQWQWLETELRKPADVRIIASSIQYVAKDHRFEKWANIPADRQRMVDVLVKTKAKGVVFVSGDRHLAEISKWQPEGLDYPIYDLTASGLTNSVSAGVANEANVYRVPRTVAHRERNYGLIKIDDGPSPKLVLQIKNSRGAVLESQELAIPGIKPLI</sequence>
<keyword evidence="3" id="KW-1185">Reference proteome</keyword>
<evidence type="ECO:0000313" key="3">
    <source>
        <dbReference type="Proteomes" id="UP000192907"/>
    </source>
</evidence>
<dbReference type="Proteomes" id="UP000192907">
    <property type="component" value="Unassembled WGS sequence"/>
</dbReference>
<organism evidence="2 3">
    <name type="scientific">Pseudobacteriovorax antillogorgiicola</name>
    <dbReference type="NCBI Taxonomy" id="1513793"/>
    <lineage>
        <taxon>Bacteria</taxon>
        <taxon>Pseudomonadati</taxon>
        <taxon>Bdellovibrionota</taxon>
        <taxon>Oligoflexia</taxon>
        <taxon>Oligoflexales</taxon>
        <taxon>Pseudobacteriovoracaceae</taxon>
        <taxon>Pseudobacteriovorax</taxon>
    </lineage>
</organism>
<evidence type="ECO:0000313" key="2">
    <source>
        <dbReference type="EMBL" id="SMF51756.1"/>
    </source>
</evidence>
<dbReference type="CDD" id="cd07389">
    <property type="entry name" value="MPP_PhoD"/>
    <property type="match status" value="1"/>
</dbReference>
<proteinExistence type="predicted"/>
<name>A0A1Y6CAM1_9BACT</name>
<accession>A0A1Y6CAM1</accession>
<reference evidence="3" key="1">
    <citation type="submission" date="2017-04" db="EMBL/GenBank/DDBJ databases">
        <authorList>
            <person name="Varghese N."/>
            <person name="Submissions S."/>
        </authorList>
    </citation>
    <scope>NUCLEOTIDE SEQUENCE [LARGE SCALE GENOMIC DNA]</scope>
    <source>
        <strain evidence="3">RKEM611</strain>
    </source>
</reference>
<dbReference type="SUPFAM" id="SSF56300">
    <property type="entry name" value="Metallo-dependent phosphatases"/>
    <property type="match status" value="1"/>
</dbReference>
<dbReference type="Gene3D" id="3.60.21.70">
    <property type="entry name" value="PhoD-like phosphatase"/>
    <property type="match status" value="1"/>
</dbReference>
<dbReference type="RefSeq" id="WP_132321887.1">
    <property type="nucleotide sequence ID" value="NZ_FWZT01000016.1"/>
</dbReference>
<protein>
    <submittedName>
        <fullName evidence="2">Alkaline phosphatase D</fullName>
    </submittedName>
</protein>
<dbReference type="OrthoDB" id="5288988at2"/>
<dbReference type="PANTHER" id="PTHR33987:SF1">
    <property type="entry name" value="CALCINEURIN-LIKE METALLO-PHOSPHOESTERASE SUPERFAMILY PROTEIN"/>
    <property type="match status" value="1"/>
</dbReference>
<dbReference type="STRING" id="1513793.SAMN06296036_11613"/>
<dbReference type="InterPro" id="IPR018946">
    <property type="entry name" value="PhoD-like_MPP"/>
</dbReference>
<feature type="domain" description="PhoD-like phosphatase metallophosphatase" evidence="1">
    <location>
        <begin position="52"/>
        <end position="282"/>
    </location>
</feature>
<dbReference type="InterPro" id="IPR029052">
    <property type="entry name" value="Metallo-depent_PP-like"/>
</dbReference>